<gene>
    <name evidence="2" type="ORF">COV87_01655</name>
</gene>
<dbReference type="EMBL" id="PCVK01000047">
    <property type="protein sequence ID" value="PIQ71742.1"/>
    <property type="molecule type" value="Genomic_DNA"/>
</dbReference>
<feature type="transmembrane region" description="Helical" evidence="1">
    <location>
        <begin position="124"/>
        <end position="141"/>
    </location>
</feature>
<organism evidence="2 3">
    <name type="scientific">Candidatus Roizmanbacteria bacterium CG11_big_fil_rev_8_21_14_0_20_37_16</name>
    <dbReference type="NCBI Taxonomy" id="1974857"/>
    <lineage>
        <taxon>Bacteria</taxon>
        <taxon>Candidatus Roizmaniibacteriota</taxon>
    </lineage>
</organism>
<dbReference type="AlphaFoldDB" id="A0A2H0KKG6"/>
<feature type="transmembrane region" description="Helical" evidence="1">
    <location>
        <begin position="56"/>
        <end position="74"/>
    </location>
</feature>
<evidence type="ECO:0000256" key="1">
    <source>
        <dbReference type="SAM" id="Phobius"/>
    </source>
</evidence>
<protein>
    <submittedName>
        <fullName evidence="2">Uncharacterized protein</fullName>
    </submittedName>
</protein>
<evidence type="ECO:0000313" key="3">
    <source>
        <dbReference type="Proteomes" id="UP000229497"/>
    </source>
</evidence>
<keyword evidence="1" id="KW-0812">Transmembrane</keyword>
<feature type="transmembrane region" description="Helical" evidence="1">
    <location>
        <begin position="80"/>
        <end position="112"/>
    </location>
</feature>
<feature type="transmembrane region" description="Helical" evidence="1">
    <location>
        <begin position="28"/>
        <end position="44"/>
    </location>
</feature>
<name>A0A2H0KKG6_9BACT</name>
<sequence length="210" mass="24132">MTKELVHSLLLIVCIALAFVFPQTGLAAYDIEIAAFLFVLLFIVRRLSLFSRRTRLFESAVFTLIILGVVNSTGGLQSPYFFLVHFLLFSIALLLEPIIPIIVTLTLMVFFMFTFRGQATLPQLLPIFSLALMTPFALILGNEYEETKRLKKSMSAQTENTYLFLSLMLKNHLREIQNSIENFVGDHELTSIKRQVRNMEKLIDMFEKEQ</sequence>
<proteinExistence type="predicted"/>
<comment type="caution">
    <text evidence="2">The sequence shown here is derived from an EMBL/GenBank/DDBJ whole genome shotgun (WGS) entry which is preliminary data.</text>
</comment>
<reference evidence="2 3" key="1">
    <citation type="submission" date="2017-09" db="EMBL/GenBank/DDBJ databases">
        <title>Depth-based differentiation of microbial function through sediment-hosted aquifers and enrichment of novel symbionts in the deep terrestrial subsurface.</title>
        <authorList>
            <person name="Probst A.J."/>
            <person name="Ladd B."/>
            <person name="Jarett J.K."/>
            <person name="Geller-Mcgrath D.E."/>
            <person name="Sieber C.M."/>
            <person name="Emerson J.B."/>
            <person name="Anantharaman K."/>
            <person name="Thomas B.C."/>
            <person name="Malmstrom R."/>
            <person name="Stieglmeier M."/>
            <person name="Klingl A."/>
            <person name="Woyke T."/>
            <person name="Ryan C.M."/>
            <person name="Banfield J.F."/>
        </authorList>
    </citation>
    <scope>NUCLEOTIDE SEQUENCE [LARGE SCALE GENOMIC DNA]</scope>
    <source>
        <strain evidence="2">CG11_big_fil_rev_8_21_14_0_20_37_16</strain>
    </source>
</reference>
<evidence type="ECO:0000313" key="2">
    <source>
        <dbReference type="EMBL" id="PIQ71742.1"/>
    </source>
</evidence>
<keyword evidence="1" id="KW-1133">Transmembrane helix</keyword>
<accession>A0A2H0KKG6</accession>
<dbReference type="Proteomes" id="UP000229497">
    <property type="component" value="Unassembled WGS sequence"/>
</dbReference>
<keyword evidence="1" id="KW-0472">Membrane</keyword>